<name>A0A0C9VGE0_SPHS4</name>
<dbReference type="InterPro" id="IPR036236">
    <property type="entry name" value="Znf_C2H2_sf"/>
</dbReference>
<evidence type="ECO:0000256" key="5">
    <source>
        <dbReference type="PROSITE-ProRule" id="PRU00042"/>
    </source>
</evidence>
<evidence type="ECO:0000313" key="8">
    <source>
        <dbReference type="EMBL" id="KIJ46099.1"/>
    </source>
</evidence>
<evidence type="ECO:0000313" key="9">
    <source>
        <dbReference type="Proteomes" id="UP000054279"/>
    </source>
</evidence>
<evidence type="ECO:0000256" key="6">
    <source>
        <dbReference type="SAM" id="MobiDB-lite"/>
    </source>
</evidence>
<keyword evidence="4" id="KW-0862">Zinc</keyword>
<dbReference type="InterPro" id="IPR013087">
    <property type="entry name" value="Znf_C2H2_type"/>
</dbReference>
<dbReference type="FunFam" id="3.30.160.60:FF:000125">
    <property type="entry name" value="Putative zinc finger protein 143"/>
    <property type="match status" value="1"/>
</dbReference>
<evidence type="ECO:0000256" key="4">
    <source>
        <dbReference type="ARBA" id="ARBA00022833"/>
    </source>
</evidence>
<dbReference type="GO" id="GO:0000981">
    <property type="term" value="F:DNA-binding transcription factor activity, RNA polymerase II-specific"/>
    <property type="evidence" value="ECO:0007669"/>
    <property type="project" value="UniProtKB-ARBA"/>
</dbReference>
<proteinExistence type="predicted"/>
<protein>
    <recommendedName>
        <fullName evidence="7">C2H2-type domain-containing protein</fullName>
    </recommendedName>
</protein>
<evidence type="ECO:0000256" key="1">
    <source>
        <dbReference type="ARBA" id="ARBA00022723"/>
    </source>
</evidence>
<keyword evidence="2" id="KW-0677">Repeat</keyword>
<dbReference type="AlphaFoldDB" id="A0A0C9VGE0"/>
<dbReference type="Gene3D" id="3.30.160.60">
    <property type="entry name" value="Classic Zinc Finger"/>
    <property type="match status" value="1"/>
</dbReference>
<reference evidence="8 9" key="1">
    <citation type="submission" date="2014-06" db="EMBL/GenBank/DDBJ databases">
        <title>Evolutionary Origins and Diversification of the Mycorrhizal Mutualists.</title>
        <authorList>
            <consortium name="DOE Joint Genome Institute"/>
            <consortium name="Mycorrhizal Genomics Consortium"/>
            <person name="Kohler A."/>
            <person name="Kuo A."/>
            <person name="Nagy L.G."/>
            <person name="Floudas D."/>
            <person name="Copeland A."/>
            <person name="Barry K.W."/>
            <person name="Cichocki N."/>
            <person name="Veneault-Fourrey C."/>
            <person name="LaButti K."/>
            <person name="Lindquist E.A."/>
            <person name="Lipzen A."/>
            <person name="Lundell T."/>
            <person name="Morin E."/>
            <person name="Murat C."/>
            <person name="Riley R."/>
            <person name="Ohm R."/>
            <person name="Sun H."/>
            <person name="Tunlid A."/>
            <person name="Henrissat B."/>
            <person name="Grigoriev I.V."/>
            <person name="Hibbett D.S."/>
            <person name="Martin F."/>
        </authorList>
    </citation>
    <scope>NUCLEOTIDE SEQUENCE [LARGE SCALE GENOMIC DNA]</scope>
    <source>
        <strain evidence="8 9">SS14</strain>
    </source>
</reference>
<keyword evidence="3 5" id="KW-0863">Zinc-finger</keyword>
<evidence type="ECO:0000256" key="2">
    <source>
        <dbReference type="ARBA" id="ARBA00022737"/>
    </source>
</evidence>
<feature type="region of interest" description="Disordered" evidence="6">
    <location>
        <begin position="85"/>
        <end position="125"/>
    </location>
</feature>
<sequence>MLNRLNINSFASKYRSLRGPVLNSNLAIVRAEPQALRLNASSSNKKGKLAQRRCYSMTVTVVKSWNMAYYYLEMSYGQNNGQSYYPRNQGNNLPPLREALRGVPGLGNGDQRGHVPRSSAPIPYPPGQYYDTGAVPPHGHPHSTTNVHMSVLQQGPSGGLVMRRDAPPRSTTSDPSRPYACDYLGCSKRFERPVDLDTHIRSHTGEKHADTLVAGKRSLLNRT</sequence>
<dbReference type="HOGENOM" id="CLU_108157_0_0_1"/>
<keyword evidence="1" id="KW-0479">Metal-binding</keyword>
<dbReference type="GO" id="GO:0000978">
    <property type="term" value="F:RNA polymerase II cis-regulatory region sequence-specific DNA binding"/>
    <property type="evidence" value="ECO:0007669"/>
    <property type="project" value="UniProtKB-ARBA"/>
</dbReference>
<dbReference type="SMART" id="SM00355">
    <property type="entry name" value="ZnF_C2H2"/>
    <property type="match status" value="1"/>
</dbReference>
<accession>A0A0C9VGE0</accession>
<dbReference type="GO" id="GO:0008270">
    <property type="term" value="F:zinc ion binding"/>
    <property type="evidence" value="ECO:0007669"/>
    <property type="project" value="UniProtKB-KW"/>
</dbReference>
<evidence type="ECO:0000256" key="3">
    <source>
        <dbReference type="ARBA" id="ARBA00022771"/>
    </source>
</evidence>
<keyword evidence="9" id="KW-1185">Reference proteome</keyword>
<organism evidence="8 9">
    <name type="scientific">Sphaerobolus stellatus (strain SS14)</name>
    <dbReference type="NCBI Taxonomy" id="990650"/>
    <lineage>
        <taxon>Eukaryota</taxon>
        <taxon>Fungi</taxon>
        <taxon>Dikarya</taxon>
        <taxon>Basidiomycota</taxon>
        <taxon>Agaricomycotina</taxon>
        <taxon>Agaricomycetes</taxon>
        <taxon>Phallomycetidae</taxon>
        <taxon>Geastrales</taxon>
        <taxon>Sphaerobolaceae</taxon>
        <taxon>Sphaerobolus</taxon>
    </lineage>
</organism>
<evidence type="ECO:0000259" key="7">
    <source>
        <dbReference type="PROSITE" id="PS50157"/>
    </source>
</evidence>
<dbReference type="EMBL" id="KN837109">
    <property type="protein sequence ID" value="KIJ46099.1"/>
    <property type="molecule type" value="Genomic_DNA"/>
</dbReference>
<dbReference type="SUPFAM" id="SSF57667">
    <property type="entry name" value="beta-beta-alpha zinc fingers"/>
    <property type="match status" value="1"/>
</dbReference>
<dbReference type="PROSITE" id="PS00028">
    <property type="entry name" value="ZINC_FINGER_C2H2_1"/>
    <property type="match status" value="1"/>
</dbReference>
<gene>
    <name evidence="8" type="ORF">M422DRAFT_250532</name>
</gene>
<dbReference type="PROSITE" id="PS50157">
    <property type="entry name" value="ZINC_FINGER_C2H2_2"/>
    <property type="match status" value="1"/>
</dbReference>
<feature type="domain" description="C2H2-type" evidence="7">
    <location>
        <begin position="179"/>
        <end position="208"/>
    </location>
</feature>
<dbReference type="Proteomes" id="UP000054279">
    <property type="component" value="Unassembled WGS sequence"/>
</dbReference>